<evidence type="ECO:0000256" key="3">
    <source>
        <dbReference type="PIRSR" id="PIRSR005902-1"/>
    </source>
</evidence>
<dbReference type="InterPro" id="IPR015991">
    <property type="entry name" value="TatD/YcfH-like"/>
</dbReference>
<name>A0A9Y2ESY7_9FIRM</name>
<keyword evidence="2 4" id="KW-0378">Hydrolase</keyword>
<keyword evidence="5" id="KW-1185">Reference proteome</keyword>
<dbReference type="PANTHER" id="PTHR46124:SF2">
    <property type="entry name" value="D-AMINOACYL-TRNA DEACYLASE"/>
    <property type="match status" value="1"/>
</dbReference>
<dbReference type="Proteomes" id="UP001243623">
    <property type="component" value="Chromosome"/>
</dbReference>
<organism evidence="4 5">
    <name type="scientific">Selenobaculum gibii</name>
    <dbReference type="NCBI Taxonomy" id="3054208"/>
    <lineage>
        <taxon>Bacteria</taxon>
        <taxon>Bacillati</taxon>
        <taxon>Bacillota</taxon>
        <taxon>Negativicutes</taxon>
        <taxon>Selenomonadales</taxon>
        <taxon>Selenomonadaceae</taxon>
        <taxon>Selenobaculum</taxon>
    </lineage>
</organism>
<keyword evidence="1 3" id="KW-0479">Metal-binding</keyword>
<dbReference type="Pfam" id="PF01026">
    <property type="entry name" value="TatD_DNase"/>
    <property type="match status" value="1"/>
</dbReference>
<evidence type="ECO:0000313" key="5">
    <source>
        <dbReference type="Proteomes" id="UP001243623"/>
    </source>
</evidence>
<dbReference type="InterPro" id="IPR001130">
    <property type="entry name" value="TatD-like"/>
</dbReference>
<dbReference type="SUPFAM" id="SSF51556">
    <property type="entry name" value="Metallo-dependent hydrolases"/>
    <property type="match status" value="1"/>
</dbReference>
<protein>
    <submittedName>
        <fullName evidence="4">TatD family hydrolase</fullName>
    </submittedName>
</protein>
<proteinExistence type="predicted"/>
<feature type="binding site" evidence="3">
    <location>
        <position position="8"/>
    </location>
    <ligand>
        <name>a divalent metal cation</name>
        <dbReference type="ChEBI" id="CHEBI:60240"/>
        <label>1</label>
    </ligand>
</feature>
<dbReference type="GO" id="GO:0004536">
    <property type="term" value="F:DNA nuclease activity"/>
    <property type="evidence" value="ECO:0007669"/>
    <property type="project" value="InterPro"/>
</dbReference>
<accession>A0A9Y2ESY7</accession>
<evidence type="ECO:0000256" key="1">
    <source>
        <dbReference type="ARBA" id="ARBA00022723"/>
    </source>
</evidence>
<evidence type="ECO:0000313" key="4">
    <source>
        <dbReference type="EMBL" id="WIW70921.1"/>
    </source>
</evidence>
<dbReference type="EMBL" id="CP120678">
    <property type="protein sequence ID" value="WIW70921.1"/>
    <property type="molecule type" value="Genomic_DNA"/>
</dbReference>
<dbReference type="GO" id="GO:0046872">
    <property type="term" value="F:metal ion binding"/>
    <property type="evidence" value="ECO:0007669"/>
    <property type="project" value="UniProtKB-KW"/>
</dbReference>
<dbReference type="RefSeq" id="WP_147667215.1">
    <property type="nucleotide sequence ID" value="NZ_CP120678.1"/>
</dbReference>
<dbReference type="GO" id="GO:0005829">
    <property type="term" value="C:cytosol"/>
    <property type="evidence" value="ECO:0007669"/>
    <property type="project" value="TreeGrafter"/>
</dbReference>
<dbReference type="GO" id="GO:0016788">
    <property type="term" value="F:hydrolase activity, acting on ester bonds"/>
    <property type="evidence" value="ECO:0007669"/>
    <property type="project" value="InterPro"/>
</dbReference>
<dbReference type="PIRSF" id="PIRSF005902">
    <property type="entry name" value="DNase_TatD"/>
    <property type="match status" value="1"/>
</dbReference>
<dbReference type="FunFam" id="3.20.20.140:FF:000005">
    <property type="entry name" value="TatD family hydrolase"/>
    <property type="match status" value="1"/>
</dbReference>
<dbReference type="InterPro" id="IPR018228">
    <property type="entry name" value="DNase_TatD-rel_CS"/>
</dbReference>
<feature type="binding site" evidence="3">
    <location>
        <position position="152"/>
    </location>
    <ligand>
        <name>a divalent metal cation</name>
        <dbReference type="ChEBI" id="CHEBI:60240"/>
        <label>2</label>
    </ligand>
</feature>
<dbReference type="Gene3D" id="3.20.20.140">
    <property type="entry name" value="Metal-dependent hydrolases"/>
    <property type="match status" value="1"/>
</dbReference>
<dbReference type="PANTHER" id="PTHR46124">
    <property type="entry name" value="D-AMINOACYL-TRNA DEACYLASE"/>
    <property type="match status" value="1"/>
</dbReference>
<feature type="binding site" evidence="3">
    <location>
        <position position="6"/>
    </location>
    <ligand>
        <name>a divalent metal cation</name>
        <dbReference type="ChEBI" id="CHEBI:60240"/>
        <label>1</label>
    </ligand>
</feature>
<feature type="binding site" evidence="3">
    <location>
        <position position="128"/>
    </location>
    <ligand>
        <name>a divalent metal cation</name>
        <dbReference type="ChEBI" id="CHEBI:60240"/>
        <label>2</label>
    </ligand>
</feature>
<gene>
    <name evidence="4" type="ORF">P3F81_00945</name>
</gene>
<evidence type="ECO:0000256" key="2">
    <source>
        <dbReference type="ARBA" id="ARBA00022801"/>
    </source>
</evidence>
<dbReference type="AlphaFoldDB" id="A0A9Y2ESY7"/>
<dbReference type="CDD" id="cd01310">
    <property type="entry name" value="TatD_DNAse"/>
    <property type="match status" value="1"/>
</dbReference>
<feature type="binding site" evidence="3">
    <location>
        <position position="92"/>
    </location>
    <ligand>
        <name>a divalent metal cation</name>
        <dbReference type="ChEBI" id="CHEBI:60240"/>
        <label>1</label>
    </ligand>
</feature>
<sequence length="255" mass="28798">MFFDSHAHLDDEKFTDDRAEVIARAKENGVTHIVNIGADMESSARSIGLTQQYDMIYATVGVHPHDAKKVIVSDYDQLAQWTRLDKVVAIGEIGLDYYYDLSPRELQREVFIRQLDVARQTHMPIVIHDRDAHGETMEILKREGKGLIGVVHCFAGSMEMAAELIKMGWYIGCDGPVTFKNAAKLPEIMKKIPLERLLIETDSPYLTPVPFRGKRNEPAYVRFVAEHIAGLRGVSIEEIAKATTQNVCDLFQIKL</sequence>
<dbReference type="KEGG" id="sgbi:P3F81_00945"/>
<dbReference type="PROSITE" id="PS01137">
    <property type="entry name" value="TATD_1"/>
    <property type="match status" value="1"/>
</dbReference>
<feature type="binding site" evidence="3">
    <location>
        <position position="202"/>
    </location>
    <ligand>
        <name>a divalent metal cation</name>
        <dbReference type="ChEBI" id="CHEBI:60240"/>
        <label>1</label>
    </ligand>
</feature>
<reference evidence="4" key="1">
    <citation type="submission" date="2023-03" db="EMBL/GenBank/DDBJ databases">
        <title>Selenobaculum gbiensis gen. nov. sp. nov., a new bacterium isolated from the gut microbiota of IBD patient.</title>
        <authorList>
            <person name="Yeo S."/>
            <person name="Park H."/>
            <person name="Huh C.S."/>
        </authorList>
    </citation>
    <scope>NUCLEOTIDE SEQUENCE</scope>
    <source>
        <strain evidence="4">ICN-92133</strain>
    </source>
</reference>
<dbReference type="NCBIfam" id="TIGR00010">
    <property type="entry name" value="YchF/TatD family DNA exonuclease"/>
    <property type="match status" value="1"/>
</dbReference>
<dbReference type="InterPro" id="IPR032466">
    <property type="entry name" value="Metal_Hydrolase"/>
</dbReference>